<dbReference type="Proteomes" id="UP001596470">
    <property type="component" value="Unassembled WGS sequence"/>
</dbReference>
<keyword evidence="3" id="KW-0238">DNA-binding</keyword>
<dbReference type="PANTHER" id="PTHR30346">
    <property type="entry name" value="TRANSCRIPTIONAL DUAL REGULATOR HCAR-RELATED"/>
    <property type="match status" value="1"/>
</dbReference>
<feature type="domain" description="HTH lysR-type" evidence="5">
    <location>
        <begin position="1"/>
        <end position="58"/>
    </location>
</feature>
<dbReference type="InterPro" id="IPR036390">
    <property type="entry name" value="WH_DNA-bd_sf"/>
</dbReference>
<evidence type="ECO:0000256" key="1">
    <source>
        <dbReference type="ARBA" id="ARBA00009437"/>
    </source>
</evidence>
<evidence type="ECO:0000256" key="2">
    <source>
        <dbReference type="ARBA" id="ARBA00023015"/>
    </source>
</evidence>
<dbReference type="EMBL" id="JBHSYS010000006">
    <property type="protein sequence ID" value="MFC6960429.1"/>
    <property type="molecule type" value="Genomic_DNA"/>
</dbReference>
<comment type="similarity">
    <text evidence="1">Belongs to the LysR transcriptional regulatory family.</text>
</comment>
<gene>
    <name evidence="6" type="ORF">ACFQS3_24845</name>
</gene>
<dbReference type="InterPro" id="IPR000847">
    <property type="entry name" value="LysR_HTH_N"/>
</dbReference>
<evidence type="ECO:0000313" key="6">
    <source>
        <dbReference type="EMBL" id="MFC6960429.1"/>
    </source>
</evidence>
<evidence type="ECO:0000313" key="7">
    <source>
        <dbReference type="Proteomes" id="UP001596470"/>
    </source>
</evidence>
<dbReference type="Gene3D" id="3.40.190.10">
    <property type="entry name" value="Periplasmic binding protein-like II"/>
    <property type="match status" value="2"/>
</dbReference>
<organism evidence="6 7">
    <name type="scientific">Glycomyces mayteni</name>
    <dbReference type="NCBI Taxonomy" id="543887"/>
    <lineage>
        <taxon>Bacteria</taxon>
        <taxon>Bacillati</taxon>
        <taxon>Actinomycetota</taxon>
        <taxon>Actinomycetes</taxon>
        <taxon>Glycomycetales</taxon>
        <taxon>Glycomycetaceae</taxon>
        <taxon>Glycomyces</taxon>
    </lineage>
</organism>
<dbReference type="RefSeq" id="WP_382356857.1">
    <property type="nucleotide sequence ID" value="NZ_JBHMBP010000006.1"/>
</dbReference>
<keyword evidence="2" id="KW-0805">Transcription regulation</keyword>
<keyword evidence="4" id="KW-0804">Transcription</keyword>
<dbReference type="InterPro" id="IPR005119">
    <property type="entry name" value="LysR_subst-bd"/>
</dbReference>
<dbReference type="SUPFAM" id="SSF46785">
    <property type="entry name" value="Winged helix' DNA-binding domain"/>
    <property type="match status" value="1"/>
</dbReference>
<dbReference type="PROSITE" id="PS50931">
    <property type="entry name" value="HTH_LYSR"/>
    <property type="match status" value="1"/>
</dbReference>
<keyword evidence="7" id="KW-1185">Reference proteome</keyword>
<evidence type="ECO:0000259" key="5">
    <source>
        <dbReference type="PROSITE" id="PS50931"/>
    </source>
</evidence>
<dbReference type="CDD" id="cd08414">
    <property type="entry name" value="PBP2_LTTR_aromatics_like"/>
    <property type="match status" value="1"/>
</dbReference>
<name>A0ABW2DDT1_9ACTN</name>
<dbReference type="InterPro" id="IPR036388">
    <property type="entry name" value="WH-like_DNA-bd_sf"/>
</dbReference>
<proteinExistence type="inferred from homology"/>
<protein>
    <submittedName>
        <fullName evidence="6">LysR family transcriptional regulator</fullName>
    </submittedName>
</protein>
<dbReference type="Pfam" id="PF00126">
    <property type="entry name" value="HTH_1"/>
    <property type="match status" value="1"/>
</dbReference>
<reference evidence="7" key="1">
    <citation type="journal article" date="2019" name="Int. J. Syst. Evol. Microbiol.">
        <title>The Global Catalogue of Microorganisms (GCM) 10K type strain sequencing project: providing services to taxonomists for standard genome sequencing and annotation.</title>
        <authorList>
            <consortium name="The Broad Institute Genomics Platform"/>
            <consortium name="The Broad Institute Genome Sequencing Center for Infectious Disease"/>
            <person name="Wu L."/>
            <person name="Ma J."/>
        </authorList>
    </citation>
    <scope>NUCLEOTIDE SEQUENCE [LARGE SCALE GENOMIC DNA]</scope>
    <source>
        <strain evidence="7">KACC 12634</strain>
    </source>
</reference>
<dbReference type="Gene3D" id="1.10.10.10">
    <property type="entry name" value="Winged helix-like DNA-binding domain superfamily/Winged helix DNA-binding domain"/>
    <property type="match status" value="1"/>
</dbReference>
<sequence length="303" mass="32582">MERDELECFLILAEELHFGRTAARMRLSRARVSQLVQRLERRVGAPLFERTSRSVVLTDLGARFRDDVEPHHRAIEQALARTAAAASGFGGTLRVGFSASLTGEIALNAVDALRAAHPELAVEICEMSFTDPFSQLRDRYYDVLLMELPVREDDLAKGPTLLTEGRMLAVAADHPLAERPWITMDDLAAVALIATDGDLPAYRRALQSPQRTPSGLAIPQGPTVTSLQEALVFVAAGKGALLIGAHAASYQARPGIAHVQVVDAEPVRYGLAWRAGEGTAALDAFTAHVADAIPAAHRSLAAA</sequence>
<evidence type="ECO:0000256" key="4">
    <source>
        <dbReference type="ARBA" id="ARBA00023163"/>
    </source>
</evidence>
<comment type="caution">
    <text evidence="6">The sequence shown here is derived from an EMBL/GenBank/DDBJ whole genome shotgun (WGS) entry which is preliminary data.</text>
</comment>
<dbReference type="SUPFAM" id="SSF53850">
    <property type="entry name" value="Periplasmic binding protein-like II"/>
    <property type="match status" value="1"/>
</dbReference>
<evidence type="ECO:0000256" key="3">
    <source>
        <dbReference type="ARBA" id="ARBA00023125"/>
    </source>
</evidence>
<accession>A0ABW2DDT1</accession>
<dbReference type="PANTHER" id="PTHR30346:SF0">
    <property type="entry name" value="HCA OPERON TRANSCRIPTIONAL ACTIVATOR HCAR"/>
    <property type="match status" value="1"/>
</dbReference>
<dbReference type="Pfam" id="PF03466">
    <property type="entry name" value="LysR_substrate"/>
    <property type="match status" value="1"/>
</dbReference>